<gene>
    <name evidence="2" type="ORF">SAMN05661086_00334</name>
</gene>
<reference evidence="2 3" key="1">
    <citation type="submission" date="2016-10" db="EMBL/GenBank/DDBJ databases">
        <authorList>
            <person name="de Groot N.N."/>
        </authorList>
    </citation>
    <scope>NUCLEOTIDE SEQUENCE [LARGE SCALE GENOMIC DNA]</scope>
    <source>
        <strain evidence="2 3">743A</strain>
    </source>
</reference>
<accession>A0A1I6HVJ6</accession>
<dbReference type="EMBL" id="FOYZ01000001">
    <property type="protein sequence ID" value="SFR58459.1"/>
    <property type="molecule type" value="Genomic_DNA"/>
</dbReference>
<name>A0A1I6HVJ6_9FIRM</name>
<feature type="chain" id="PRO_5011516312" description="F5/8 type C domain-containing protein" evidence="1">
    <location>
        <begin position="29"/>
        <end position="283"/>
    </location>
</feature>
<proteinExistence type="predicted"/>
<evidence type="ECO:0008006" key="4">
    <source>
        <dbReference type="Google" id="ProtNLM"/>
    </source>
</evidence>
<evidence type="ECO:0000256" key="1">
    <source>
        <dbReference type="SAM" id="SignalP"/>
    </source>
</evidence>
<dbReference type="Proteomes" id="UP000199659">
    <property type="component" value="Unassembled WGS sequence"/>
</dbReference>
<keyword evidence="1" id="KW-0732">Signal</keyword>
<evidence type="ECO:0000313" key="2">
    <source>
        <dbReference type="EMBL" id="SFR58459.1"/>
    </source>
</evidence>
<organism evidence="2 3">
    <name type="scientific">Anaeromicropila populeti</name>
    <dbReference type="NCBI Taxonomy" id="37658"/>
    <lineage>
        <taxon>Bacteria</taxon>
        <taxon>Bacillati</taxon>
        <taxon>Bacillota</taxon>
        <taxon>Clostridia</taxon>
        <taxon>Lachnospirales</taxon>
        <taxon>Lachnospiraceae</taxon>
        <taxon>Anaeromicropila</taxon>
    </lineage>
</organism>
<keyword evidence="3" id="KW-1185">Reference proteome</keyword>
<sequence>MRNMKKIIICLVLVFSAVLFTSNLKSSADEITYSANVIPAMTSDTSPSGVASASSVYTYSSGATLAAWKAFDQVNTTSWAAAYGTTTGWLAYEFPDDKCICKYTITSRNPVASIKELPKNWTFEAWDEEATQWVVLDTQTNISNWELSVTKEFTFSNNKYYKKYRLNITANCGFSEALIIGEVEMMEIDSITSTPTPTPSATPVTSFQGNTADIRITMVTGEIKEYTLTIDKVDAFLAWYDSRYAGSGTNYFVFSKDATSYLSRSEYLVFDKISSFEIMDYNK</sequence>
<dbReference type="RefSeq" id="WP_092558953.1">
    <property type="nucleotide sequence ID" value="NZ_FOYZ01000001.1"/>
</dbReference>
<dbReference type="Gene3D" id="2.60.120.260">
    <property type="entry name" value="Galactose-binding domain-like"/>
    <property type="match status" value="1"/>
</dbReference>
<dbReference type="AlphaFoldDB" id="A0A1I6HVJ6"/>
<dbReference type="InterPro" id="IPR008979">
    <property type="entry name" value="Galactose-bd-like_sf"/>
</dbReference>
<dbReference type="SUPFAM" id="SSF49785">
    <property type="entry name" value="Galactose-binding domain-like"/>
    <property type="match status" value="1"/>
</dbReference>
<evidence type="ECO:0000313" key="3">
    <source>
        <dbReference type="Proteomes" id="UP000199659"/>
    </source>
</evidence>
<dbReference type="STRING" id="37658.SAMN05661086_00334"/>
<protein>
    <recommendedName>
        <fullName evidence="4">F5/8 type C domain-containing protein</fullName>
    </recommendedName>
</protein>
<feature type="signal peptide" evidence="1">
    <location>
        <begin position="1"/>
        <end position="28"/>
    </location>
</feature>
<dbReference type="OrthoDB" id="2068062at2"/>